<keyword evidence="2 7" id="KW-0813">Transport</keyword>
<dbReference type="CDD" id="cd06261">
    <property type="entry name" value="TM_PBP2"/>
    <property type="match status" value="1"/>
</dbReference>
<dbReference type="Pfam" id="PF00528">
    <property type="entry name" value="BPD_transp_1"/>
    <property type="match status" value="1"/>
</dbReference>
<dbReference type="Gene3D" id="1.10.3720.10">
    <property type="entry name" value="MetI-like"/>
    <property type="match status" value="1"/>
</dbReference>
<dbReference type="SUPFAM" id="SSF160964">
    <property type="entry name" value="MalF N-terminal region-like"/>
    <property type="match status" value="1"/>
</dbReference>
<dbReference type="OrthoDB" id="4053402at2"/>
<name>A0A086YYA4_9BIFI</name>
<keyword evidence="6 7" id="KW-0472">Membrane</keyword>
<sequence>MSEPVTAAGRGSSAESGAASAGALERGQKLGGALGSGSARSGRVRDNVVLKKNYPLRFLVPAAAVLMMFFFVPTVLNFIYAFTDWSAFKTTISFNGLDNFLSLFNNGILLRDLRITLMFAVCVAFFQNVFGLILAVLLERDTTENRIARVLFFVPVLMSALAVGYVWQAILQANGALDQILSFFAGHAISTAWLGSTTWSIVIVSAIQGWKWAGLAMLIYLSGLKTIDEDILEAARMDGANEWQVFWKIKFPLLAPALTFNVATSLLGSMNGFDTVQATTAGGPGGSTEILNLFVWRTFGQGLYSQSTMMSLLLFLTVMVIAIPLIWYLRRREAKIL</sequence>
<accession>A0A086YYA4</accession>
<reference evidence="9 10" key="1">
    <citation type="submission" date="2014-03" db="EMBL/GenBank/DDBJ databases">
        <title>Genomics of Bifidobacteria.</title>
        <authorList>
            <person name="Ventura M."/>
            <person name="Milani C."/>
            <person name="Lugli G.A."/>
        </authorList>
    </citation>
    <scope>NUCLEOTIDE SEQUENCE [LARGE SCALE GENOMIC DNA]</scope>
    <source>
        <strain evidence="9 10">DSM 22766</strain>
    </source>
</reference>
<evidence type="ECO:0000259" key="8">
    <source>
        <dbReference type="PROSITE" id="PS50928"/>
    </source>
</evidence>
<dbReference type="PANTHER" id="PTHR30193:SF37">
    <property type="entry name" value="INNER MEMBRANE ABC TRANSPORTER PERMEASE PROTEIN YCJO"/>
    <property type="match status" value="1"/>
</dbReference>
<feature type="domain" description="ABC transmembrane type-1" evidence="8">
    <location>
        <begin position="113"/>
        <end position="327"/>
    </location>
</feature>
<dbReference type="InterPro" id="IPR051393">
    <property type="entry name" value="ABC_transporter_permease"/>
</dbReference>
<proteinExistence type="inferred from homology"/>
<keyword evidence="5 7" id="KW-1133">Transmembrane helix</keyword>
<dbReference type="PROSITE" id="PS50928">
    <property type="entry name" value="ABC_TM1"/>
    <property type="match status" value="1"/>
</dbReference>
<comment type="similarity">
    <text evidence="7">Belongs to the binding-protein-dependent transport system permease family.</text>
</comment>
<dbReference type="EMBL" id="JGYK01000002">
    <property type="protein sequence ID" value="KFI39254.1"/>
    <property type="molecule type" value="Genomic_DNA"/>
</dbReference>
<comment type="caution">
    <text evidence="9">The sequence shown here is derived from an EMBL/GenBank/DDBJ whole genome shotgun (WGS) entry which is preliminary data.</text>
</comment>
<keyword evidence="3" id="KW-1003">Cell membrane</keyword>
<dbReference type="eggNOG" id="COG1175">
    <property type="taxonomic scope" value="Bacteria"/>
</dbReference>
<evidence type="ECO:0000313" key="10">
    <source>
        <dbReference type="Proteomes" id="UP000029015"/>
    </source>
</evidence>
<dbReference type="STRING" id="1437605.AB656_06245"/>
<gene>
    <name evidence="9" type="ORF">BACT_0084</name>
</gene>
<evidence type="ECO:0000256" key="7">
    <source>
        <dbReference type="RuleBase" id="RU363032"/>
    </source>
</evidence>
<dbReference type="GO" id="GO:0055085">
    <property type="term" value="P:transmembrane transport"/>
    <property type="evidence" value="ECO:0007669"/>
    <property type="project" value="InterPro"/>
</dbReference>
<evidence type="ECO:0000256" key="1">
    <source>
        <dbReference type="ARBA" id="ARBA00004651"/>
    </source>
</evidence>
<dbReference type="InterPro" id="IPR035906">
    <property type="entry name" value="MetI-like_sf"/>
</dbReference>
<feature type="transmembrane region" description="Helical" evidence="7">
    <location>
        <begin position="309"/>
        <end position="329"/>
    </location>
</feature>
<evidence type="ECO:0000256" key="5">
    <source>
        <dbReference type="ARBA" id="ARBA00022989"/>
    </source>
</evidence>
<evidence type="ECO:0000313" key="9">
    <source>
        <dbReference type="EMBL" id="KFI39254.1"/>
    </source>
</evidence>
<evidence type="ECO:0000256" key="3">
    <source>
        <dbReference type="ARBA" id="ARBA00022475"/>
    </source>
</evidence>
<feature type="transmembrane region" description="Helical" evidence="7">
    <location>
        <begin position="115"/>
        <end position="138"/>
    </location>
</feature>
<dbReference type="PANTHER" id="PTHR30193">
    <property type="entry name" value="ABC TRANSPORTER PERMEASE PROTEIN"/>
    <property type="match status" value="1"/>
</dbReference>
<keyword evidence="4 7" id="KW-0812">Transmembrane</keyword>
<dbReference type="SUPFAM" id="SSF161098">
    <property type="entry name" value="MetI-like"/>
    <property type="match status" value="1"/>
</dbReference>
<keyword evidence="10" id="KW-1185">Reference proteome</keyword>
<evidence type="ECO:0000256" key="2">
    <source>
        <dbReference type="ARBA" id="ARBA00022448"/>
    </source>
</evidence>
<feature type="transmembrane region" description="Helical" evidence="7">
    <location>
        <begin position="58"/>
        <end position="80"/>
    </location>
</feature>
<dbReference type="GO" id="GO:0005886">
    <property type="term" value="C:plasma membrane"/>
    <property type="evidence" value="ECO:0007669"/>
    <property type="project" value="UniProtKB-SubCell"/>
</dbReference>
<organism evidence="9 10">
    <name type="scientific">Bifidobacterium actinocoloniiforme DSM 22766</name>
    <dbReference type="NCBI Taxonomy" id="1437605"/>
    <lineage>
        <taxon>Bacteria</taxon>
        <taxon>Bacillati</taxon>
        <taxon>Actinomycetota</taxon>
        <taxon>Actinomycetes</taxon>
        <taxon>Bifidobacteriales</taxon>
        <taxon>Bifidobacteriaceae</taxon>
        <taxon>Bifidobacterium</taxon>
    </lineage>
</organism>
<evidence type="ECO:0000256" key="4">
    <source>
        <dbReference type="ARBA" id="ARBA00022692"/>
    </source>
</evidence>
<dbReference type="AlphaFoldDB" id="A0A086YYA4"/>
<protein>
    <submittedName>
        <fullName evidence="9">Sugar ABC transporter substrate-binding protein</fullName>
    </submittedName>
</protein>
<dbReference type="Proteomes" id="UP000029015">
    <property type="component" value="Unassembled WGS sequence"/>
</dbReference>
<evidence type="ECO:0000256" key="6">
    <source>
        <dbReference type="ARBA" id="ARBA00023136"/>
    </source>
</evidence>
<feature type="transmembrane region" description="Helical" evidence="7">
    <location>
        <begin position="176"/>
        <end position="194"/>
    </location>
</feature>
<comment type="subcellular location">
    <subcellularLocation>
        <location evidence="1 7">Cell membrane</location>
        <topology evidence="1 7">Multi-pass membrane protein</topology>
    </subcellularLocation>
</comment>
<dbReference type="InterPro" id="IPR000515">
    <property type="entry name" value="MetI-like"/>
</dbReference>
<feature type="transmembrane region" description="Helical" evidence="7">
    <location>
        <begin position="150"/>
        <end position="170"/>
    </location>
</feature>